<proteinExistence type="predicted"/>
<dbReference type="InterPro" id="IPR017853">
    <property type="entry name" value="GH"/>
</dbReference>
<dbReference type="Proteomes" id="UP000317369">
    <property type="component" value="Chromosome"/>
</dbReference>
<keyword evidence="2" id="KW-1185">Reference proteome</keyword>
<dbReference type="RefSeq" id="WP_145080832.1">
    <property type="nucleotide sequence ID" value="NZ_CP036425.1"/>
</dbReference>
<keyword evidence="1" id="KW-0326">Glycosidase</keyword>
<evidence type="ECO:0000313" key="2">
    <source>
        <dbReference type="Proteomes" id="UP000317369"/>
    </source>
</evidence>
<organism evidence="1 2">
    <name type="scientific">Poriferisphaera corsica</name>
    <dbReference type="NCBI Taxonomy" id="2528020"/>
    <lineage>
        <taxon>Bacteria</taxon>
        <taxon>Pseudomonadati</taxon>
        <taxon>Planctomycetota</taxon>
        <taxon>Phycisphaerae</taxon>
        <taxon>Phycisphaerales</taxon>
        <taxon>Phycisphaeraceae</taxon>
        <taxon>Poriferisphaera</taxon>
    </lineage>
</organism>
<keyword evidence="1" id="KW-0378">Hydrolase</keyword>
<dbReference type="OrthoDB" id="226401at2"/>
<name>A0A517YYZ8_9BACT</name>
<dbReference type="Gene3D" id="3.20.20.80">
    <property type="entry name" value="Glycosidases"/>
    <property type="match status" value="2"/>
</dbReference>
<dbReference type="KEGG" id="pcor:KS4_35340"/>
<accession>A0A517YYZ8</accession>
<dbReference type="SUPFAM" id="SSF51445">
    <property type="entry name" value="(Trans)glycosidases"/>
    <property type="match status" value="1"/>
</dbReference>
<dbReference type="EC" id="3.2.1.31" evidence="1"/>
<sequence>MKKLLKVTAVLGGVVMLNVAGCGGEERDVREEAEAIRRTVQQIGIDADEDVLGMHPTNLWKMRYRDRQIDLVERMEAGEGRVRVAIDGRVEGDAGWEGVVWREGFWVYQEDVRVDEKRVEMQKQGADEDVWAGTKYKIGFDEEYVYVGVRCDEPNVEGIRASKDVRDGEINVDDCVELMLGKPGSWGEYFHFIVNSKGVVFDDSRTQGGYMGNKAWDCIGLEVASEVGEDWWGVEMAIPISSLGINESDIERQDQWQGVWKLNVARERYAGGAWEVSSSSQLKRFLEPRQYSLIGFRGLDLKAYWCGFEEEPEARRWVKKEWLINKVGARNQVRVGMRLDEGRDDRQYVVYGRLLREREGSNGGTQAGEWVRLDYEDGEWAGWFDLKEGEVGRRVEIEIRCEAGDGDDRLSDRVVRRTFVNVKGGRGAFAIQTKDVLYPDDFGTQLDWEVKNHVWGIEDDRNFEFAFELSDAAGEEVKAKWFKDDGAWRYLYLFADGDEKWQERVIEGRLLYKGREVAMEQRRVRWLDGERSLVRMRGRQLEVDGERFYPFGWYSVPEADWEEAKETGCNTLMDYEIAMDDLGEQKRKLDKLAGLGMKVVIYVYPDREMVSESALQRALSQEEERGIRELVARLRDHEALLAWYIADEPELKSARVDRLRKVREIVREEDPYHPSILVNNTAAGLREYGACADILMPDPYPFFLKNGGSRFGIGVVNEMIGLAWQEKRSSSVWAREEGVWVVPQGFSMADFGNTDNREPEYWEMRNMFYQSISRGAAGQLWWAWRYGKKYEGVKLGMYELGREFEKLRPILEGKGIATKFWGNMSAVGCQYMQGNRVLLEVRVNLNKKEQVIDRELYEPLETKVWFDEAWLKDNQLIDR</sequence>
<dbReference type="AlphaFoldDB" id="A0A517YYZ8"/>
<dbReference type="Gene3D" id="2.60.40.1190">
    <property type="match status" value="1"/>
</dbReference>
<gene>
    <name evidence="1" type="primary">uidA</name>
    <name evidence="1" type="ORF">KS4_35340</name>
</gene>
<reference evidence="1 2" key="1">
    <citation type="submission" date="2019-02" db="EMBL/GenBank/DDBJ databases">
        <title>Deep-cultivation of Planctomycetes and their phenomic and genomic characterization uncovers novel biology.</title>
        <authorList>
            <person name="Wiegand S."/>
            <person name="Jogler M."/>
            <person name="Boedeker C."/>
            <person name="Pinto D."/>
            <person name="Vollmers J."/>
            <person name="Rivas-Marin E."/>
            <person name="Kohn T."/>
            <person name="Peeters S.H."/>
            <person name="Heuer A."/>
            <person name="Rast P."/>
            <person name="Oberbeckmann S."/>
            <person name="Bunk B."/>
            <person name="Jeske O."/>
            <person name="Meyerdierks A."/>
            <person name="Storesund J.E."/>
            <person name="Kallscheuer N."/>
            <person name="Luecker S."/>
            <person name="Lage O.M."/>
            <person name="Pohl T."/>
            <person name="Merkel B.J."/>
            <person name="Hornburger P."/>
            <person name="Mueller R.-W."/>
            <person name="Bruemmer F."/>
            <person name="Labrenz M."/>
            <person name="Spormann A.M."/>
            <person name="Op den Camp H."/>
            <person name="Overmann J."/>
            <person name="Amann R."/>
            <person name="Jetten M.S.M."/>
            <person name="Mascher T."/>
            <person name="Medema M.H."/>
            <person name="Devos D.P."/>
            <person name="Kaster A.-K."/>
            <person name="Ovreas L."/>
            <person name="Rohde M."/>
            <person name="Galperin M.Y."/>
            <person name="Jogler C."/>
        </authorList>
    </citation>
    <scope>NUCLEOTIDE SEQUENCE [LARGE SCALE GENOMIC DNA]</scope>
    <source>
        <strain evidence="1 2">KS4</strain>
    </source>
</reference>
<protein>
    <submittedName>
        <fullName evidence="1">Beta-glucuronidase</fullName>
        <ecNumber evidence="1">3.2.1.31</ecNumber>
    </submittedName>
</protein>
<dbReference type="EMBL" id="CP036425">
    <property type="protein sequence ID" value="QDU35452.1"/>
    <property type="molecule type" value="Genomic_DNA"/>
</dbReference>
<evidence type="ECO:0000313" key="1">
    <source>
        <dbReference type="EMBL" id="QDU35452.1"/>
    </source>
</evidence>
<dbReference type="SUPFAM" id="SSF49344">
    <property type="entry name" value="CBD9-like"/>
    <property type="match status" value="1"/>
</dbReference>
<dbReference type="GO" id="GO:0004566">
    <property type="term" value="F:beta-glucuronidase activity"/>
    <property type="evidence" value="ECO:0007669"/>
    <property type="project" value="UniProtKB-EC"/>
</dbReference>